<organism evidence="1 2">
    <name type="scientific">Naganishia friedmannii</name>
    <dbReference type="NCBI Taxonomy" id="89922"/>
    <lineage>
        <taxon>Eukaryota</taxon>
        <taxon>Fungi</taxon>
        <taxon>Dikarya</taxon>
        <taxon>Basidiomycota</taxon>
        <taxon>Agaricomycotina</taxon>
        <taxon>Tremellomycetes</taxon>
        <taxon>Filobasidiales</taxon>
        <taxon>Filobasidiaceae</taxon>
        <taxon>Naganishia</taxon>
    </lineage>
</organism>
<comment type="caution">
    <text evidence="1">The sequence shown here is derived from an EMBL/GenBank/DDBJ whole genome shotgun (WGS) entry which is preliminary data.</text>
</comment>
<protein>
    <submittedName>
        <fullName evidence="1">Uncharacterized protein</fullName>
    </submittedName>
</protein>
<evidence type="ECO:0000313" key="1">
    <source>
        <dbReference type="EMBL" id="KAJ9108792.1"/>
    </source>
</evidence>
<reference evidence="1" key="1">
    <citation type="submission" date="2023-04" db="EMBL/GenBank/DDBJ databases">
        <title>Draft Genome sequencing of Naganishia species isolated from polar environments using Oxford Nanopore Technology.</title>
        <authorList>
            <person name="Leo P."/>
            <person name="Venkateswaran K."/>
        </authorList>
    </citation>
    <scope>NUCLEOTIDE SEQUENCE</scope>
    <source>
        <strain evidence="1">MNA-CCFEE 5423</strain>
    </source>
</reference>
<keyword evidence="2" id="KW-1185">Reference proteome</keyword>
<accession>A0ACC2WCJ3</accession>
<evidence type="ECO:0000313" key="2">
    <source>
        <dbReference type="Proteomes" id="UP001227268"/>
    </source>
</evidence>
<proteinExistence type="predicted"/>
<dbReference type="EMBL" id="JASBWT010000001">
    <property type="protein sequence ID" value="KAJ9108792.1"/>
    <property type="molecule type" value="Genomic_DNA"/>
</dbReference>
<dbReference type="Proteomes" id="UP001227268">
    <property type="component" value="Unassembled WGS sequence"/>
</dbReference>
<gene>
    <name evidence="1" type="ORF">QFC21_000112</name>
</gene>
<sequence>MLTVASSTVKASTTLTSSFTVSSSAISSSSKASSSSTISSTSVSSSSPPVNSLLDGQSPVVSSSSKASSSPVASSGLVTSSVASSPTASSSIATFSSSSAALASSSKPASSTSTPPSSAPSVIASSSIATTVSISNSPSSSAILTSLLIPSQISSVVSSVVSSAIPTPSSKWTSPTLPSGWVAVPGCIAEGSAGRALTGSTYSSASLTPEVCIAYCNSNGYSLAGVEYGSECYCGNEYANGAAPSILSTACEMPCSGDPKKLCAGPSAMNIFRNSLYVAPKLNLPAGWAPSDPLCIAEVPGRALSGSFWAADNMTVDACVAYCSGMGFPLAAVEYGRECMCGTKLVNGASFDKPSTGCSMPCAGSTASSRQICGGNNALSVYFNSGYVSKLVLPTGWQSLGCIAEGTQGRALISAQWESDSMTIEACLTYCSTRGYGMAGLNPSIAKAVNQVTSAVGTWKSSGLCLQEVQGRALRGAAVSSPGMNVEYCLNYCGGLGYILAGVEYDHSWGTGNECYCGQKLEGGASVSLQSGECRMPCVGNTEQICGGPNGLNFYTTDAINVTVTLPTGWSKVGCVAEPIGHRALNVSAFDVSPIQGSFMTGVACAKCGQRQQL</sequence>
<name>A0ACC2WCJ3_9TREE</name>